<name>A0ACB9I886_9ASTR</name>
<gene>
    <name evidence="1" type="ORF">L1987_31955</name>
</gene>
<comment type="caution">
    <text evidence="1">The sequence shown here is derived from an EMBL/GenBank/DDBJ whole genome shotgun (WGS) entry which is preliminary data.</text>
</comment>
<protein>
    <submittedName>
        <fullName evidence="1">Uncharacterized protein</fullName>
    </submittedName>
</protein>
<keyword evidence="2" id="KW-1185">Reference proteome</keyword>
<proteinExistence type="predicted"/>
<organism evidence="1 2">
    <name type="scientific">Smallanthus sonchifolius</name>
    <dbReference type="NCBI Taxonomy" id="185202"/>
    <lineage>
        <taxon>Eukaryota</taxon>
        <taxon>Viridiplantae</taxon>
        <taxon>Streptophyta</taxon>
        <taxon>Embryophyta</taxon>
        <taxon>Tracheophyta</taxon>
        <taxon>Spermatophyta</taxon>
        <taxon>Magnoliopsida</taxon>
        <taxon>eudicotyledons</taxon>
        <taxon>Gunneridae</taxon>
        <taxon>Pentapetalae</taxon>
        <taxon>asterids</taxon>
        <taxon>campanulids</taxon>
        <taxon>Asterales</taxon>
        <taxon>Asteraceae</taxon>
        <taxon>Asteroideae</taxon>
        <taxon>Heliantheae alliance</taxon>
        <taxon>Millerieae</taxon>
        <taxon>Smallanthus</taxon>
    </lineage>
</organism>
<sequence>MVLFHGNQGYTMALEEKVNVLSEGKESPGSPFSAQGLTRMANTGSFTLTMRIFPLEDELSLRRYVVIRLNSVTGVWGSFFGHRTVNAYYANATYCEMLRIIPN</sequence>
<dbReference type="Proteomes" id="UP001056120">
    <property type="component" value="Linkage Group LG10"/>
</dbReference>
<accession>A0ACB9I886</accession>
<dbReference type="EMBL" id="CM042027">
    <property type="protein sequence ID" value="KAI3803793.1"/>
    <property type="molecule type" value="Genomic_DNA"/>
</dbReference>
<evidence type="ECO:0000313" key="1">
    <source>
        <dbReference type="EMBL" id="KAI3803793.1"/>
    </source>
</evidence>
<evidence type="ECO:0000313" key="2">
    <source>
        <dbReference type="Proteomes" id="UP001056120"/>
    </source>
</evidence>
<reference evidence="2" key="1">
    <citation type="journal article" date="2022" name="Mol. Ecol. Resour.">
        <title>The genomes of chicory, endive, great burdock and yacon provide insights into Asteraceae palaeo-polyploidization history and plant inulin production.</title>
        <authorList>
            <person name="Fan W."/>
            <person name="Wang S."/>
            <person name="Wang H."/>
            <person name="Wang A."/>
            <person name="Jiang F."/>
            <person name="Liu H."/>
            <person name="Zhao H."/>
            <person name="Xu D."/>
            <person name="Zhang Y."/>
        </authorList>
    </citation>
    <scope>NUCLEOTIDE SEQUENCE [LARGE SCALE GENOMIC DNA]</scope>
    <source>
        <strain evidence="2">cv. Yunnan</strain>
    </source>
</reference>
<reference evidence="1 2" key="2">
    <citation type="journal article" date="2022" name="Mol. Ecol. Resour.">
        <title>The genomes of chicory, endive, great burdock and yacon provide insights into Asteraceae paleo-polyploidization history and plant inulin production.</title>
        <authorList>
            <person name="Fan W."/>
            <person name="Wang S."/>
            <person name="Wang H."/>
            <person name="Wang A."/>
            <person name="Jiang F."/>
            <person name="Liu H."/>
            <person name="Zhao H."/>
            <person name="Xu D."/>
            <person name="Zhang Y."/>
        </authorList>
    </citation>
    <scope>NUCLEOTIDE SEQUENCE [LARGE SCALE GENOMIC DNA]</scope>
    <source>
        <strain evidence="2">cv. Yunnan</strain>
        <tissue evidence="1">Leaves</tissue>
    </source>
</reference>